<protein>
    <submittedName>
        <fullName evidence="1">Uncharacterized protein</fullName>
    </submittedName>
</protein>
<evidence type="ECO:0000313" key="2">
    <source>
        <dbReference type="Proteomes" id="UP000410492"/>
    </source>
</evidence>
<dbReference type="Proteomes" id="UP000410492">
    <property type="component" value="Unassembled WGS sequence"/>
</dbReference>
<organism evidence="1 2">
    <name type="scientific">Callosobruchus maculatus</name>
    <name type="common">Southern cowpea weevil</name>
    <name type="synonym">Pulse bruchid</name>
    <dbReference type="NCBI Taxonomy" id="64391"/>
    <lineage>
        <taxon>Eukaryota</taxon>
        <taxon>Metazoa</taxon>
        <taxon>Ecdysozoa</taxon>
        <taxon>Arthropoda</taxon>
        <taxon>Hexapoda</taxon>
        <taxon>Insecta</taxon>
        <taxon>Pterygota</taxon>
        <taxon>Neoptera</taxon>
        <taxon>Endopterygota</taxon>
        <taxon>Coleoptera</taxon>
        <taxon>Polyphaga</taxon>
        <taxon>Cucujiformia</taxon>
        <taxon>Chrysomeloidea</taxon>
        <taxon>Chrysomelidae</taxon>
        <taxon>Bruchinae</taxon>
        <taxon>Bruchini</taxon>
        <taxon>Callosobruchus</taxon>
    </lineage>
</organism>
<accession>A0A653DLD0</accession>
<sequence>MDTLSDEDVIKDDLPNISKDVLKDDSMQMVLDSFVNKLFCFACVLFGGDDTWAKKGADDLIHIWEKIKTHEKSKVHMNNVFSLSMLVNNIIIVEQNMRVTTVEIFICRLFKECFTSCSRCFGSFETQRFNVEIILNTSCLLPLGPVSLGMFDWVSFTCWASTSLVARFTMQTLTEVVPISMPRLYLAILGVRYEMKCLCNMEEIMISTK</sequence>
<dbReference type="OrthoDB" id="10264182at2759"/>
<dbReference type="EMBL" id="CAACVG010012888">
    <property type="protein sequence ID" value="VEN61003.1"/>
    <property type="molecule type" value="Genomic_DNA"/>
</dbReference>
<dbReference type="AlphaFoldDB" id="A0A653DLD0"/>
<proteinExistence type="predicted"/>
<reference evidence="1 2" key="1">
    <citation type="submission" date="2019-01" db="EMBL/GenBank/DDBJ databases">
        <authorList>
            <person name="Sayadi A."/>
        </authorList>
    </citation>
    <scope>NUCLEOTIDE SEQUENCE [LARGE SCALE GENOMIC DNA]</scope>
</reference>
<gene>
    <name evidence="1" type="ORF">CALMAC_LOCUS18533</name>
</gene>
<name>A0A653DLD0_CALMS</name>
<evidence type="ECO:0000313" key="1">
    <source>
        <dbReference type="EMBL" id="VEN61003.1"/>
    </source>
</evidence>
<keyword evidence="2" id="KW-1185">Reference proteome</keyword>